<protein>
    <submittedName>
        <fullName evidence="3">Uncharacterized protein</fullName>
    </submittedName>
</protein>
<gene>
    <name evidence="3" type="ORF">BP5796_11298</name>
</gene>
<dbReference type="AlphaFoldDB" id="A0A3D8QHT6"/>
<evidence type="ECO:0000256" key="1">
    <source>
        <dbReference type="SAM" id="MobiDB-lite"/>
    </source>
</evidence>
<proteinExistence type="predicted"/>
<keyword evidence="2" id="KW-0812">Transmembrane</keyword>
<keyword evidence="4" id="KW-1185">Reference proteome</keyword>
<dbReference type="OrthoDB" id="5287295at2759"/>
<evidence type="ECO:0000256" key="2">
    <source>
        <dbReference type="SAM" id="Phobius"/>
    </source>
</evidence>
<feature type="transmembrane region" description="Helical" evidence="2">
    <location>
        <begin position="115"/>
        <end position="140"/>
    </location>
</feature>
<feature type="transmembrane region" description="Helical" evidence="2">
    <location>
        <begin position="17"/>
        <end position="35"/>
    </location>
</feature>
<evidence type="ECO:0000313" key="4">
    <source>
        <dbReference type="Proteomes" id="UP000256328"/>
    </source>
</evidence>
<keyword evidence="2" id="KW-1133">Transmembrane helix</keyword>
<reference evidence="3 4" key="1">
    <citation type="journal article" date="2018" name="IMA Fungus">
        <title>IMA Genome-F 9: Draft genome sequence of Annulohypoxylon stygium, Aspergillus mulundensis, Berkeleyomyces basicola (syn. Thielaviopsis basicola), Ceratocystis smalleyi, two Cercospora beticola strains, Coleophoma cylindrospora, Fusarium fracticaudum, Phialophora cf. hyalina, and Morchella septimelata.</title>
        <authorList>
            <person name="Wingfield B.D."/>
            <person name="Bills G.F."/>
            <person name="Dong Y."/>
            <person name="Huang W."/>
            <person name="Nel W.J."/>
            <person name="Swalarsk-Parry B.S."/>
            <person name="Vaghefi N."/>
            <person name="Wilken P.M."/>
            <person name="An Z."/>
            <person name="de Beer Z.W."/>
            <person name="De Vos L."/>
            <person name="Chen L."/>
            <person name="Duong T.A."/>
            <person name="Gao Y."/>
            <person name="Hammerbacher A."/>
            <person name="Kikkert J.R."/>
            <person name="Li Y."/>
            <person name="Li H."/>
            <person name="Li K."/>
            <person name="Li Q."/>
            <person name="Liu X."/>
            <person name="Ma X."/>
            <person name="Naidoo K."/>
            <person name="Pethybridge S.J."/>
            <person name="Sun J."/>
            <person name="Steenkamp E.T."/>
            <person name="van der Nest M.A."/>
            <person name="van Wyk S."/>
            <person name="Wingfield M.J."/>
            <person name="Xiong C."/>
            <person name="Yue Q."/>
            <person name="Zhang X."/>
        </authorList>
    </citation>
    <scope>NUCLEOTIDE SEQUENCE [LARGE SCALE GENOMIC DNA]</scope>
    <source>
        <strain evidence="3 4">BP5796</strain>
    </source>
</reference>
<evidence type="ECO:0000313" key="3">
    <source>
        <dbReference type="EMBL" id="RDW61406.1"/>
    </source>
</evidence>
<name>A0A3D8QHT6_9HELO</name>
<dbReference type="Proteomes" id="UP000256328">
    <property type="component" value="Unassembled WGS sequence"/>
</dbReference>
<accession>A0A3D8QHT6</accession>
<sequence>MAWLGPLENQIETFSKVFAAIFPAVLLSIAQIKLIAGSQLIFAIVCNACLVLSATIGAVLIILTLFKFIQSRRLLNGSTFSSDGRSQGNNYGTGTGTGEHAARAKKAQRAIDRSIIMRFTVAFVLLSIFEVVDVVLEILSFRNAQEPAGSLASDYQASSAIADVVAFVPGVTCSLVAWAIWGTTRKYLKQTRELFISVFCCCCNGRRAPRRSDSANMFEMSLGKSMTRSLSMGASGDHFCRLSEGRDGAHVTVTGGGKHATRASLKEMDIRVETELTVMESASESDEEAYANEDGKGSNGLRPYPQRPQR</sequence>
<feature type="transmembrane region" description="Helical" evidence="2">
    <location>
        <begin position="160"/>
        <end position="181"/>
    </location>
</feature>
<organism evidence="3 4">
    <name type="scientific">Coleophoma crateriformis</name>
    <dbReference type="NCBI Taxonomy" id="565419"/>
    <lineage>
        <taxon>Eukaryota</taxon>
        <taxon>Fungi</taxon>
        <taxon>Dikarya</taxon>
        <taxon>Ascomycota</taxon>
        <taxon>Pezizomycotina</taxon>
        <taxon>Leotiomycetes</taxon>
        <taxon>Helotiales</taxon>
        <taxon>Dermateaceae</taxon>
        <taxon>Coleophoma</taxon>
    </lineage>
</organism>
<feature type="region of interest" description="Disordered" evidence="1">
    <location>
        <begin position="278"/>
        <end position="310"/>
    </location>
</feature>
<dbReference type="EMBL" id="PDLN01000018">
    <property type="protein sequence ID" value="RDW61406.1"/>
    <property type="molecule type" value="Genomic_DNA"/>
</dbReference>
<comment type="caution">
    <text evidence="3">The sequence shown here is derived from an EMBL/GenBank/DDBJ whole genome shotgun (WGS) entry which is preliminary data.</text>
</comment>
<keyword evidence="2" id="KW-0472">Membrane</keyword>
<feature type="transmembrane region" description="Helical" evidence="2">
    <location>
        <begin position="41"/>
        <end position="66"/>
    </location>
</feature>